<dbReference type="InterPro" id="IPR007182">
    <property type="entry name" value="MnhB"/>
</dbReference>
<dbReference type="RefSeq" id="WP_002451047.1">
    <property type="nucleotide sequence ID" value="NZ_CP054017.1"/>
</dbReference>
<evidence type="ECO:0000256" key="2">
    <source>
        <dbReference type="ARBA" id="ARBA00009425"/>
    </source>
</evidence>
<comment type="similarity">
    <text evidence="2">Belongs to the CPA3 antiporters (TC 2.A.63) subunit B family.</text>
</comment>
<dbReference type="PANTHER" id="PTHR33932:SF4">
    <property type="entry name" value="NA(+)_H(+) ANTIPORTER SUBUNIT B"/>
    <property type="match status" value="1"/>
</dbReference>
<evidence type="ECO:0000256" key="4">
    <source>
        <dbReference type="ARBA" id="ARBA00022475"/>
    </source>
</evidence>
<dbReference type="AlphaFoldDB" id="A0A2T4Q0J1"/>
<dbReference type="GO" id="GO:0015297">
    <property type="term" value="F:antiporter activity"/>
    <property type="evidence" value="ECO:0007669"/>
    <property type="project" value="UniProtKB-KW"/>
</dbReference>
<dbReference type="Proteomes" id="UP000240717">
    <property type="component" value="Unassembled WGS sequence"/>
</dbReference>
<sequence>MKENDVVLRTVTKVVVFILLTFGFYVFFAGHNNPGGGFIGGLIFSSAFILMFLAFDVKQVLISLPIDFKQLMIIGSLISLATAIVPTFFGKPFLYQTEANIALPLLGHVHVTTVTLFELGVLLAVVGVIVTVMLSISGGKS</sequence>
<evidence type="ECO:0000256" key="6">
    <source>
        <dbReference type="ARBA" id="ARBA00022989"/>
    </source>
</evidence>
<evidence type="ECO:0000313" key="11">
    <source>
        <dbReference type="Proteomes" id="UP000240717"/>
    </source>
</evidence>
<feature type="transmembrane region" description="Helical" evidence="8">
    <location>
        <begin position="71"/>
        <end position="89"/>
    </location>
</feature>
<keyword evidence="3" id="KW-0050">Antiport</keyword>
<organism evidence="10 11">
    <name type="scientific">Staphylococcus warneri</name>
    <dbReference type="NCBI Taxonomy" id="1292"/>
    <lineage>
        <taxon>Bacteria</taxon>
        <taxon>Bacillati</taxon>
        <taxon>Bacillota</taxon>
        <taxon>Bacilli</taxon>
        <taxon>Bacillales</taxon>
        <taxon>Staphylococcaceae</taxon>
        <taxon>Staphylococcus</taxon>
    </lineage>
</organism>
<evidence type="ECO:0000313" key="10">
    <source>
        <dbReference type="EMBL" id="PTI51078.1"/>
    </source>
</evidence>
<feature type="transmembrane region" description="Helical" evidence="8">
    <location>
        <begin position="12"/>
        <end position="30"/>
    </location>
</feature>
<evidence type="ECO:0000256" key="1">
    <source>
        <dbReference type="ARBA" id="ARBA00004651"/>
    </source>
</evidence>
<feature type="domain" description="Na+/H+ antiporter MnhB subunit-related protein" evidence="9">
    <location>
        <begin position="7"/>
        <end position="131"/>
    </location>
</feature>
<keyword evidence="4" id="KW-1003">Cell membrane</keyword>
<dbReference type="NCBIfam" id="NF009224">
    <property type="entry name" value="PRK12574.1"/>
    <property type="match status" value="1"/>
</dbReference>
<gene>
    <name evidence="10" type="ORF">BU085_06345</name>
</gene>
<feature type="transmembrane region" description="Helical" evidence="8">
    <location>
        <begin position="36"/>
        <end position="55"/>
    </location>
</feature>
<dbReference type="Pfam" id="PF04039">
    <property type="entry name" value="MnhB"/>
    <property type="match status" value="1"/>
</dbReference>
<dbReference type="STRING" id="1194526.A284_10205"/>
<accession>A0A2T4Q0J1</accession>
<comment type="subcellular location">
    <subcellularLocation>
        <location evidence="1">Cell membrane</location>
        <topology evidence="1">Multi-pass membrane protein</topology>
    </subcellularLocation>
</comment>
<dbReference type="NCBIfam" id="NF009223">
    <property type="entry name" value="PRK12573.1"/>
    <property type="match status" value="1"/>
</dbReference>
<evidence type="ECO:0000256" key="8">
    <source>
        <dbReference type="SAM" id="Phobius"/>
    </source>
</evidence>
<keyword evidence="5 8" id="KW-0812">Transmembrane</keyword>
<comment type="caution">
    <text evidence="10">The sequence shown here is derived from an EMBL/GenBank/DDBJ whole genome shotgun (WGS) entry which is preliminary data.</text>
</comment>
<keyword evidence="6 8" id="KW-1133">Transmembrane helix</keyword>
<dbReference type="EMBL" id="PZEV01000017">
    <property type="protein sequence ID" value="PTI51078.1"/>
    <property type="molecule type" value="Genomic_DNA"/>
</dbReference>
<dbReference type="GO" id="GO:0005886">
    <property type="term" value="C:plasma membrane"/>
    <property type="evidence" value="ECO:0007669"/>
    <property type="project" value="UniProtKB-SubCell"/>
</dbReference>
<proteinExistence type="inferred from homology"/>
<dbReference type="PANTHER" id="PTHR33932">
    <property type="entry name" value="NA(+)/H(+) ANTIPORTER SUBUNIT B"/>
    <property type="match status" value="1"/>
</dbReference>
<evidence type="ECO:0000256" key="5">
    <source>
        <dbReference type="ARBA" id="ARBA00022692"/>
    </source>
</evidence>
<keyword evidence="7 8" id="KW-0472">Membrane</keyword>
<name>A0A2T4Q0J1_STAWA</name>
<reference evidence="10 11" key="1">
    <citation type="journal article" date="2016" name="Front. Microbiol.">
        <title>Comprehensive Phylogenetic Analysis of Bovine Non-aureus Staphylococci Species Based on Whole-Genome Sequencing.</title>
        <authorList>
            <person name="Naushad S."/>
            <person name="Barkema H.W."/>
            <person name="Luby C."/>
            <person name="Condas L.A."/>
            <person name="Nobrega D.B."/>
            <person name="Carson D.A."/>
            <person name="De Buck J."/>
        </authorList>
    </citation>
    <scope>NUCLEOTIDE SEQUENCE [LARGE SCALE GENOMIC DNA]</scope>
    <source>
        <strain evidence="10 11">SNUC 2993</strain>
    </source>
</reference>
<dbReference type="InterPro" id="IPR050622">
    <property type="entry name" value="CPA3_antiporter_subunitB"/>
</dbReference>
<evidence type="ECO:0000256" key="7">
    <source>
        <dbReference type="ARBA" id="ARBA00023136"/>
    </source>
</evidence>
<protein>
    <submittedName>
        <fullName evidence="10">Na(+)/H(+) antiporter subunit B</fullName>
    </submittedName>
</protein>
<keyword evidence="3" id="KW-0813">Transport</keyword>
<feature type="transmembrane region" description="Helical" evidence="8">
    <location>
        <begin position="109"/>
        <end position="136"/>
    </location>
</feature>
<evidence type="ECO:0000259" key="9">
    <source>
        <dbReference type="Pfam" id="PF04039"/>
    </source>
</evidence>
<evidence type="ECO:0000256" key="3">
    <source>
        <dbReference type="ARBA" id="ARBA00022449"/>
    </source>
</evidence>